<evidence type="ECO:0000313" key="4">
    <source>
        <dbReference type="Proteomes" id="UP000636800"/>
    </source>
</evidence>
<evidence type="ECO:0000256" key="1">
    <source>
        <dbReference type="ARBA" id="ARBA00026101"/>
    </source>
</evidence>
<feature type="domain" description="Cytidyltransferase-like" evidence="2">
    <location>
        <begin position="45"/>
        <end position="69"/>
    </location>
</feature>
<keyword evidence="4" id="KW-1185">Reference proteome</keyword>
<dbReference type="EC" id="2.7.7.15" evidence="1"/>
<dbReference type="GO" id="GO:0004105">
    <property type="term" value="F:choline-phosphate cytidylyltransferase activity"/>
    <property type="evidence" value="ECO:0007669"/>
    <property type="project" value="UniProtKB-EC"/>
</dbReference>
<dbReference type="InterPro" id="IPR014729">
    <property type="entry name" value="Rossmann-like_a/b/a_fold"/>
</dbReference>
<evidence type="ECO:0000259" key="2">
    <source>
        <dbReference type="Pfam" id="PF01467"/>
    </source>
</evidence>
<dbReference type="InterPro" id="IPR004821">
    <property type="entry name" value="Cyt_trans-like"/>
</dbReference>
<comment type="caution">
    <text evidence="3">The sequence shown here is derived from an EMBL/GenBank/DDBJ whole genome shotgun (WGS) entry which is preliminary data.</text>
</comment>
<evidence type="ECO:0000313" key="3">
    <source>
        <dbReference type="EMBL" id="KAG0492036.1"/>
    </source>
</evidence>
<dbReference type="OrthoDB" id="769047at2759"/>
<dbReference type="PANTHER" id="PTHR10739">
    <property type="entry name" value="CYTIDYLYLTRANSFERASE"/>
    <property type="match status" value="1"/>
</dbReference>
<name>A0A835RH51_VANPL</name>
<dbReference type="SUPFAM" id="SSF52374">
    <property type="entry name" value="Nucleotidylyl transferase"/>
    <property type="match status" value="1"/>
</dbReference>
<dbReference type="EMBL" id="JADCNL010000002">
    <property type="protein sequence ID" value="KAG0492036.1"/>
    <property type="molecule type" value="Genomic_DNA"/>
</dbReference>
<accession>A0A835RH51</accession>
<dbReference type="AlphaFoldDB" id="A0A835RH51"/>
<dbReference type="Proteomes" id="UP000636800">
    <property type="component" value="Chromosome 2"/>
</dbReference>
<dbReference type="GO" id="GO:0031210">
    <property type="term" value="F:phosphatidylcholine binding"/>
    <property type="evidence" value="ECO:0007669"/>
    <property type="project" value="TreeGrafter"/>
</dbReference>
<protein>
    <recommendedName>
        <fullName evidence="1">choline-phosphate cytidylyltransferase</fullName>
        <ecNumber evidence="1">2.7.7.15</ecNumber>
    </recommendedName>
</protein>
<reference evidence="3 4" key="1">
    <citation type="journal article" date="2020" name="Nat. Food">
        <title>A phased Vanilla planifolia genome enables genetic improvement of flavour and production.</title>
        <authorList>
            <person name="Hasing T."/>
            <person name="Tang H."/>
            <person name="Brym M."/>
            <person name="Khazi F."/>
            <person name="Huang T."/>
            <person name="Chambers A.H."/>
        </authorList>
    </citation>
    <scope>NUCLEOTIDE SEQUENCE [LARGE SCALE GENOMIC DNA]</scope>
    <source>
        <tissue evidence="3">Leaf</tissue>
    </source>
</reference>
<dbReference type="NCBIfam" id="TIGR00125">
    <property type="entry name" value="cyt_tran_rel"/>
    <property type="match status" value="1"/>
</dbReference>
<organism evidence="3 4">
    <name type="scientific">Vanilla planifolia</name>
    <name type="common">Vanilla</name>
    <dbReference type="NCBI Taxonomy" id="51239"/>
    <lineage>
        <taxon>Eukaryota</taxon>
        <taxon>Viridiplantae</taxon>
        <taxon>Streptophyta</taxon>
        <taxon>Embryophyta</taxon>
        <taxon>Tracheophyta</taxon>
        <taxon>Spermatophyta</taxon>
        <taxon>Magnoliopsida</taxon>
        <taxon>Liliopsida</taxon>
        <taxon>Asparagales</taxon>
        <taxon>Orchidaceae</taxon>
        <taxon>Vanilloideae</taxon>
        <taxon>Vanilleae</taxon>
        <taxon>Vanilla</taxon>
    </lineage>
</organism>
<gene>
    <name evidence="3" type="ORF">HPP92_005434</name>
</gene>
<dbReference type="Gene3D" id="3.40.50.620">
    <property type="entry name" value="HUPs"/>
    <property type="match status" value="1"/>
</dbReference>
<sequence>MARLALQPLGREAEADEAMATPTVWYSPIAPPEAIDAERPPVRVYADGIYDLFHFGHARALEQAKKLYPLYRFGSVVTKFYRSCNMVVRSYFYVETLIHIGTEGIIL</sequence>
<proteinExistence type="predicted"/>
<dbReference type="InterPro" id="IPR045049">
    <property type="entry name" value="Pcy1-like"/>
</dbReference>
<dbReference type="Pfam" id="PF01467">
    <property type="entry name" value="CTP_transf_like"/>
    <property type="match status" value="1"/>
</dbReference>
<dbReference type="PANTHER" id="PTHR10739:SF13">
    <property type="entry name" value="CHOLINE-PHOSPHATE CYTIDYLYLTRANSFERASE"/>
    <property type="match status" value="1"/>
</dbReference>